<keyword evidence="3" id="KW-0904">Protein phosphatase</keyword>
<evidence type="ECO:0000256" key="2">
    <source>
        <dbReference type="ARBA" id="ARBA00022801"/>
    </source>
</evidence>
<keyword evidence="5" id="KW-0175">Coiled coil</keyword>
<proteinExistence type="inferred from homology"/>
<dbReference type="SUPFAM" id="SSF52788">
    <property type="entry name" value="Phosphotyrosine protein phosphatases I"/>
    <property type="match status" value="1"/>
</dbReference>
<dbReference type="InterPro" id="IPR023485">
    <property type="entry name" value="Ptyr_pPase"/>
</dbReference>
<keyword evidence="2" id="KW-0378">Hydrolase</keyword>
<gene>
    <name evidence="7" type="ORF">SAMN05660472_00183</name>
</gene>
<evidence type="ECO:0000256" key="5">
    <source>
        <dbReference type="SAM" id="Coils"/>
    </source>
</evidence>
<protein>
    <submittedName>
        <fullName evidence="7">Protein-tyrosine phosphatase</fullName>
    </submittedName>
</protein>
<sequence>MKTILFVCTGNTCRSSMAEALFKDFVEREKHDLGDIKIISAGTNAIKGDRASFPSIEIMGEKGISLENHKAQPLTKELIDEADLILTMTTNHKGAVLDIAPEAKEKLYTLKEYVNNGEKLNDILDEMNGIYKKIEVKKQQFMMENQKKLKELRDKREALLGELENIDEEVRRIEGDFRETIREYEEELGSLKARVPEMDILDPFGQPLNAYRQSARDIEEALQKLLKKYIKK</sequence>
<feature type="coiled-coil region" evidence="5">
    <location>
        <begin position="142"/>
        <end position="183"/>
    </location>
</feature>
<dbReference type="OrthoDB" id="9784339at2"/>
<dbReference type="EMBL" id="FNFP01000001">
    <property type="protein sequence ID" value="SDJ88365.1"/>
    <property type="molecule type" value="Genomic_DNA"/>
</dbReference>
<dbReference type="Proteomes" id="UP000198718">
    <property type="component" value="Unassembled WGS sequence"/>
</dbReference>
<feature type="active site" evidence="4">
    <location>
        <position position="14"/>
    </location>
</feature>
<reference evidence="7 8" key="1">
    <citation type="submission" date="2016-10" db="EMBL/GenBank/DDBJ databases">
        <authorList>
            <person name="de Groot N.N."/>
        </authorList>
    </citation>
    <scope>NUCLEOTIDE SEQUENCE [LARGE SCALE GENOMIC DNA]</scope>
    <source>
        <strain evidence="7 8">DSM 18346</strain>
    </source>
</reference>
<feature type="active site" description="Proton donor" evidence="4">
    <location>
        <position position="125"/>
    </location>
</feature>
<dbReference type="Pfam" id="PF01451">
    <property type="entry name" value="LMWPc"/>
    <property type="match status" value="1"/>
</dbReference>
<dbReference type="GO" id="GO:0004725">
    <property type="term" value="F:protein tyrosine phosphatase activity"/>
    <property type="evidence" value="ECO:0007669"/>
    <property type="project" value="InterPro"/>
</dbReference>
<dbReference type="RefSeq" id="WP_090548982.1">
    <property type="nucleotide sequence ID" value="NZ_FNFP01000001.1"/>
</dbReference>
<dbReference type="PRINTS" id="PR00719">
    <property type="entry name" value="LMWPTPASE"/>
</dbReference>
<accession>A0A1G8XEI5</accession>
<dbReference type="STRING" id="393762.SAMN05660472_00183"/>
<dbReference type="InterPro" id="IPR050438">
    <property type="entry name" value="LMW_PTPase"/>
</dbReference>
<dbReference type="SMART" id="SM00226">
    <property type="entry name" value="LMWPc"/>
    <property type="match status" value="1"/>
</dbReference>
<dbReference type="CDD" id="cd16344">
    <property type="entry name" value="LMWPAP"/>
    <property type="match status" value="1"/>
</dbReference>
<evidence type="ECO:0000313" key="7">
    <source>
        <dbReference type="EMBL" id="SDJ88365.1"/>
    </source>
</evidence>
<feature type="domain" description="Phosphotyrosine protein phosphatase I" evidence="6">
    <location>
        <begin position="2"/>
        <end position="144"/>
    </location>
</feature>
<dbReference type="InterPro" id="IPR036196">
    <property type="entry name" value="Ptyr_pPase_sf"/>
</dbReference>
<keyword evidence="8" id="KW-1185">Reference proteome</keyword>
<evidence type="ECO:0000313" key="8">
    <source>
        <dbReference type="Proteomes" id="UP000198718"/>
    </source>
</evidence>
<dbReference type="PANTHER" id="PTHR11717:SF31">
    <property type="entry name" value="LOW MOLECULAR WEIGHT PROTEIN-TYROSINE-PHOSPHATASE ETP-RELATED"/>
    <property type="match status" value="1"/>
</dbReference>
<evidence type="ECO:0000259" key="6">
    <source>
        <dbReference type="SMART" id="SM00226"/>
    </source>
</evidence>
<dbReference type="PANTHER" id="PTHR11717">
    <property type="entry name" value="LOW MOLECULAR WEIGHT PROTEIN TYROSINE PHOSPHATASE"/>
    <property type="match status" value="1"/>
</dbReference>
<name>A0A1G8XEI5_9FIRM</name>
<organism evidence="7 8">
    <name type="scientific">Natronincola ferrireducens</name>
    <dbReference type="NCBI Taxonomy" id="393762"/>
    <lineage>
        <taxon>Bacteria</taxon>
        <taxon>Bacillati</taxon>
        <taxon>Bacillota</taxon>
        <taxon>Clostridia</taxon>
        <taxon>Peptostreptococcales</taxon>
        <taxon>Natronincolaceae</taxon>
        <taxon>Natronincola</taxon>
    </lineage>
</organism>
<dbReference type="Gene3D" id="3.40.50.2300">
    <property type="match status" value="1"/>
</dbReference>
<evidence type="ECO:0000256" key="1">
    <source>
        <dbReference type="ARBA" id="ARBA00011063"/>
    </source>
</evidence>
<dbReference type="AlphaFoldDB" id="A0A1G8XEI5"/>
<comment type="similarity">
    <text evidence="1">Belongs to the low molecular weight phosphotyrosine protein phosphatase family.</text>
</comment>
<evidence type="ECO:0000256" key="3">
    <source>
        <dbReference type="ARBA" id="ARBA00022912"/>
    </source>
</evidence>
<dbReference type="InterPro" id="IPR017867">
    <property type="entry name" value="Tyr_phospatase_low_mol_wt"/>
</dbReference>
<evidence type="ECO:0000256" key="4">
    <source>
        <dbReference type="PIRSR" id="PIRSR617867-1"/>
    </source>
</evidence>
<feature type="active site" description="Nucleophile" evidence="4">
    <location>
        <position position="8"/>
    </location>
</feature>